<evidence type="ECO:0000313" key="3">
    <source>
        <dbReference type="Proteomes" id="UP000450012"/>
    </source>
</evidence>
<keyword evidence="1" id="KW-1133">Transmembrane helix</keyword>
<keyword evidence="1" id="KW-0472">Membrane</keyword>
<reference evidence="2 3" key="1">
    <citation type="submission" date="2019-12" db="EMBL/GenBank/DDBJ databases">
        <title>Novel species isolated from a subtropical stream in China.</title>
        <authorList>
            <person name="Lu H."/>
        </authorList>
    </citation>
    <scope>NUCLEOTIDE SEQUENCE [LARGE SCALE GENOMIC DNA]</scope>
    <source>
        <strain evidence="2 3">FT55W</strain>
    </source>
</reference>
<feature type="transmembrane region" description="Helical" evidence="1">
    <location>
        <begin position="12"/>
        <end position="30"/>
    </location>
</feature>
<accession>A0A7X4GU53</accession>
<comment type="caution">
    <text evidence="2">The sequence shown here is derived from an EMBL/GenBank/DDBJ whole genome shotgun (WGS) entry which is preliminary data.</text>
</comment>
<feature type="transmembrane region" description="Helical" evidence="1">
    <location>
        <begin position="36"/>
        <end position="57"/>
    </location>
</feature>
<sequence>MSTFTSTKRSAGVVLGDFVSLVGVIAFMTGTQTFGSILLVTGICIYGIAAAMTWLVAKVSDIAH</sequence>
<dbReference type="AlphaFoldDB" id="A0A7X4GU53"/>
<protein>
    <submittedName>
        <fullName evidence="2">Uncharacterized protein</fullName>
    </submittedName>
</protein>
<name>A0A7X4GU53_9BURK</name>
<dbReference type="RefSeq" id="WP_161015241.1">
    <property type="nucleotide sequence ID" value="NZ_WWCK01000005.1"/>
</dbReference>
<keyword evidence="1" id="KW-0812">Transmembrane</keyword>
<evidence type="ECO:0000256" key="1">
    <source>
        <dbReference type="SAM" id="Phobius"/>
    </source>
</evidence>
<evidence type="ECO:0000313" key="2">
    <source>
        <dbReference type="EMBL" id="MYM68702.1"/>
    </source>
</evidence>
<dbReference type="EMBL" id="WWCK01000005">
    <property type="protein sequence ID" value="MYM68702.1"/>
    <property type="molecule type" value="Genomic_DNA"/>
</dbReference>
<gene>
    <name evidence="2" type="ORF">GTP45_17950</name>
</gene>
<keyword evidence="3" id="KW-1185">Reference proteome</keyword>
<organism evidence="2 3">
    <name type="scientific">Duganella rivi</name>
    <dbReference type="NCBI Taxonomy" id="2666083"/>
    <lineage>
        <taxon>Bacteria</taxon>
        <taxon>Pseudomonadati</taxon>
        <taxon>Pseudomonadota</taxon>
        <taxon>Betaproteobacteria</taxon>
        <taxon>Burkholderiales</taxon>
        <taxon>Oxalobacteraceae</taxon>
        <taxon>Telluria group</taxon>
        <taxon>Duganella</taxon>
    </lineage>
</organism>
<proteinExistence type="predicted"/>
<dbReference type="Proteomes" id="UP000450012">
    <property type="component" value="Unassembled WGS sequence"/>
</dbReference>